<evidence type="ECO:0000313" key="3">
    <source>
        <dbReference type="Proteomes" id="UP000593571"/>
    </source>
</evidence>
<evidence type="ECO:0000313" key="2">
    <source>
        <dbReference type="EMBL" id="KAF6427811.1"/>
    </source>
</evidence>
<dbReference type="AlphaFoldDB" id="A0A7J8DXJ7"/>
<proteinExistence type="predicted"/>
<reference evidence="2 3" key="1">
    <citation type="journal article" date="2020" name="Nature">
        <title>Six reference-quality genomes reveal evolution of bat adaptations.</title>
        <authorList>
            <person name="Jebb D."/>
            <person name="Huang Z."/>
            <person name="Pippel M."/>
            <person name="Hughes G.M."/>
            <person name="Lavrichenko K."/>
            <person name="Devanna P."/>
            <person name="Winkler S."/>
            <person name="Jermiin L.S."/>
            <person name="Skirmuntt E.C."/>
            <person name="Katzourakis A."/>
            <person name="Burkitt-Gray L."/>
            <person name="Ray D.A."/>
            <person name="Sullivan K.A.M."/>
            <person name="Roscito J.G."/>
            <person name="Kirilenko B.M."/>
            <person name="Davalos L.M."/>
            <person name="Corthals A.P."/>
            <person name="Power M.L."/>
            <person name="Jones G."/>
            <person name="Ransome R.D."/>
            <person name="Dechmann D.K.N."/>
            <person name="Locatelli A.G."/>
            <person name="Puechmaille S.J."/>
            <person name="Fedrigo O."/>
            <person name="Jarvis E.D."/>
            <person name="Hiller M."/>
            <person name="Vernes S.C."/>
            <person name="Myers E.W."/>
            <person name="Teeling E.C."/>
        </authorList>
    </citation>
    <scope>NUCLEOTIDE SEQUENCE [LARGE SCALE GENOMIC DNA]</scope>
    <source>
        <strain evidence="2">MRouAeg1</strain>
        <tissue evidence="2">Muscle</tissue>
    </source>
</reference>
<sequence>MEWFLQMRSLGAKRKIVGPAWWIRECVPKKESSSGSPCGCPATGPSHPPLAGSETGRSASFSVTVFLAHVCSPSPPSPSPSPLLSPSPPHTLGCFCPKQVREKVLVTVRKAAQGLQGQQLSWGSLKPTGFNITTEARGAHQEDENDAQRQTSR</sequence>
<comment type="caution">
    <text evidence="2">The sequence shown here is derived from an EMBL/GenBank/DDBJ whole genome shotgun (WGS) entry which is preliminary data.</text>
</comment>
<gene>
    <name evidence="2" type="ORF">HJG63_008300</name>
</gene>
<protein>
    <submittedName>
        <fullName evidence="2">Uncharacterized protein</fullName>
    </submittedName>
</protein>
<dbReference type="Proteomes" id="UP000593571">
    <property type="component" value="Unassembled WGS sequence"/>
</dbReference>
<accession>A0A7J8DXJ7</accession>
<keyword evidence="3" id="KW-1185">Reference proteome</keyword>
<dbReference type="EMBL" id="JACASE010000011">
    <property type="protein sequence ID" value="KAF6427811.1"/>
    <property type="molecule type" value="Genomic_DNA"/>
</dbReference>
<evidence type="ECO:0000256" key="1">
    <source>
        <dbReference type="SAM" id="MobiDB-lite"/>
    </source>
</evidence>
<organism evidence="2 3">
    <name type="scientific">Rousettus aegyptiacus</name>
    <name type="common">Egyptian fruit bat</name>
    <name type="synonym">Pteropus aegyptiacus</name>
    <dbReference type="NCBI Taxonomy" id="9407"/>
    <lineage>
        <taxon>Eukaryota</taxon>
        <taxon>Metazoa</taxon>
        <taxon>Chordata</taxon>
        <taxon>Craniata</taxon>
        <taxon>Vertebrata</taxon>
        <taxon>Euteleostomi</taxon>
        <taxon>Mammalia</taxon>
        <taxon>Eutheria</taxon>
        <taxon>Laurasiatheria</taxon>
        <taxon>Chiroptera</taxon>
        <taxon>Yinpterochiroptera</taxon>
        <taxon>Pteropodoidea</taxon>
        <taxon>Pteropodidae</taxon>
        <taxon>Rousettinae</taxon>
        <taxon>Rousettus</taxon>
    </lineage>
</organism>
<name>A0A7J8DXJ7_ROUAE</name>
<feature type="region of interest" description="Disordered" evidence="1">
    <location>
        <begin position="133"/>
        <end position="153"/>
    </location>
</feature>
<feature type="region of interest" description="Disordered" evidence="1">
    <location>
        <begin position="31"/>
        <end position="56"/>
    </location>
</feature>